<dbReference type="GO" id="GO:0000460">
    <property type="term" value="P:maturation of 5.8S rRNA"/>
    <property type="evidence" value="ECO:0007669"/>
    <property type="project" value="TreeGrafter"/>
</dbReference>
<dbReference type="GO" id="GO:0010468">
    <property type="term" value="P:regulation of gene expression"/>
    <property type="evidence" value="ECO:0007669"/>
    <property type="project" value="TreeGrafter"/>
</dbReference>
<comment type="similarity">
    <text evidence="2 7">Belongs to the C1D family.</text>
</comment>
<evidence type="ECO:0000256" key="3">
    <source>
        <dbReference type="ARBA" id="ARBA00015212"/>
    </source>
</evidence>
<comment type="subcellular location">
    <subcellularLocation>
        <location evidence="7">Cytoplasm</location>
    </subcellularLocation>
    <subcellularLocation>
        <location evidence="7">Nucleus</location>
        <location evidence="7">Nucleolus</location>
    </subcellularLocation>
    <subcellularLocation>
        <location evidence="1 7">Nucleus</location>
    </subcellularLocation>
</comment>
<comment type="subunit">
    <text evidence="7">Monomer and homodimer.</text>
</comment>
<evidence type="ECO:0000256" key="2">
    <source>
        <dbReference type="ARBA" id="ARBA00009154"/>
    </source>
</evidence>
<dbReference type="PANTHER" id="PTHR15341:SF3">
    <property type="entry name" value="NUCLEAR NUCLEIC ACID-BINDING PROTEIN C1D"/>
    <property type="match status" value="1"/>
</dbReference>
<keyword evidence="7" id="KW-0963">Cytoplasm</keyword>
<dbReference type="PANTHER" id="PTHR15341">
    <property type="entry name" value="SUN-COR STEROID HORMONE RECEPTOR CO-REPRESSOR"/>
    <property type="match status" value="1"/>
</dbReference>
<evidence type="ECO:0000256" key="6">
    <source>
        <dbReference type="ARBA" id="ARBA00023242"/>
    </source>
</evidence>
<keyword evidence="7" id="KW-0238">DNA-binding</keyword>
<keyword evidence="9" id="KW-1185">Reference proteome</keyword>
<dbReference type="GO" id="GO:0005730">
    <property type="term" value="C:nucleolus"/>
    <property type="evidence" value="ECO:0007669"/>
    <property type="project" value="UniProtKB-SubCell"/>
</dbReference>
<dbReference type="InterPro" id="IPR011082">
    <property type="entry name" value="Exosome-assoc_fac/DNA_repair"/>
</dbReference>
<keyword evidence="6 7" id="KW-0539">Nucleus</keyword>
<dbReference type="GO" id="GO:0003677">
    <property type="term" value="F:DNA binding"/>
    <property type="evidence" value="ECO:0007669"/>
    <property type="project" value="UniProtKB-KW"/>
</dbReference>
<keyword evidence="5 7" id="KW-0694">RNA-binding</keyword>
<name>A0A0M4EWA7_DROBS</name>
<evidence type="ECO:0000256" key="4">
    <source>
        <dbReference type="ARBA" id="ARBA00022552"/>
    </source>
</evidence>
<keyword evidence="4 7" id="KW-0698">rRNA processing</keyword>
<dbReference type="EMBL" id="CP012528">
    <property type="protein sequence ID" value="ALC49710.1"/>
    <property type="molecule type" value="Genomic_DNA"/>
</dbReference>
<evidence type="ECO:0000256" key="7">
    <source>
        <dbReference type="RuleBase" id="RU368003"/>
    </source>
</evidence>
<dbReference type="AlphaFoldDB" id="A0A0M4EWA7"/>
<gene>
    <name evidence="8" type="ORF">Dbus_chrXg1566</name>
</gene>
<organism evidence="8 9">
    <name type="scientific">Drosophila busckii</name>
    <name type="common">Fruit fly</name>
    <dbReference type="NCBI Taxonomy" id="30019"/>
    <lineage>
        <taxon>Eukaryota</taxon>
        <taxon>Metazoa</taxon>
        <taxon>Ecdysozoa</taxon>
        <taxon>Arthropoda</taxon>
        <taxon>Hexapoda</taxon>
        <taxon>Insecta</taxon>
        <taxon>Pterygota</taxon>
        <taxon>Neoptera</taxon>
        <taxon>Endopterygota</taxon>
        <taxon>Diptera</taxon>
        <taxon>Brachycera</taxon>
        <taxon>Muscomorpha</taxon>
        <taxon>Ephydroidea</taxon>
        <taxon>Drosophilidae</taxon>
        <taxon>Drosophila</taxon>
    </lineage>
</organism>
<dbReference type="GO" id="GO:0003723">
    <property type="term" value="F:RNA binding"/>
    <property type="evidence" value="ECO:0007669"/>
    <property type="project" value="UniProtKB-UniRule"/>
</dbReference>
<sequence>MSKLRDQFSTDGMRLLSTKDLKNEKIDAIEDNFALALNTLEKDLKKAIKARESKRLTTDQEIKIDTYIAYATSTLYWMHLKLKGVDISKHYILHDLARAKDCLARDKELNDSKSMQHLDIQATQRFIARGLHTRFVDMNGVMVTEEQYRKSLDQNK</sequence>
<accession>A0A0M4EWA7</accession>
<dbReference type="Pfam" id="PF04000">
    <property type="entry name" value="Sas10_Utp3"/>
    <property type="match status" value="1"/>
</dbReference>
<dbReference type="SMR" id="A0A0M4EWA7"/>
<evidence type="ECO:0000313" key="8">
    <source>
        <dbReference type="EMBL" id="ALC49710.1"/>
    </source>
</evidence>
<dbReference type="InterPro" id="IPR007146">
    <property type="entry name" value="Sas10/Utp3/C1D"/>
</dbReference>
<dbReference type="STRING" id="30019.A0A0M4EWA7"/>
<reference evidence="8 9" key="1">
    <citation type="submission" date="2015-08" db="EMBL/GenBank/DDBJ databases">
        <title>Ancestral chromatin configuration constrains chromatin evolution on differentiating sex chromosomes in Drosophila.</title>
        <authorList>
            <person name="Zhou Q."/>
            <person name="Bachtrog D."/>
        </authorList>
    </citation>
    <scope>NUCLEOTIDE SEQUENCE [LARGE SCALE GENOMIC DNA]</scope>
    <source>
        <tissue evidence="8">Whole larvae</tissue>
    </source>
</reference>
<protein>
    <recommendedName>
        <fullName evidence="3 7">Nuclear nucleic acid-binding protein C1D</fullName>
    </recommendedName>
</protein>
<dbReference type="GO" id="GO:0005737">
    <property type="term" value="C:cytoplasm"/>
    <property type="evidence" value="ECO:0007669"/>
    <property type="project" value="UniProtKB-SubCell"/>
</dbReference>
<evidence type="ECO:0000256" key="5">
    <source>
        <dbReference type="ARBA" id="ARBA00022884"/>
    </source>
</evidence>
<dbReference type="OMA" id="KDCLARD"/>
<dbReference type="Proteomes" id="UP000494163">
    <property type="component" value="Chromosome X"/>
</dbReference>
<evidence type="ECO:0000313" key="9">
    <source>
        <dbReference type="Proteomes" id="UP000494163"/>
    </source>
</evidence>
<evidence type="ECO:0000256" key="1">
    <source>
        <dbReference type="ARBA" id="ARBA00004123"/>
    </source>
</evidence>
<comment type="function">
    <text evidence="7">Plays a role in the recruitment of the exosome to pre-rRNA to mediate the 3'-5' end processing of the 5.8S rRNA.</text>
</comment>
<dbReference type="GO" id="GO:0000178">
    <property type="term" value="C:exosome (RNase complex)"/>
    <property type="evidence" value="ECO:0007669"/>
    <property type="project" value="TreeGrafter"/>
</dbReference>
<proteinExistence type="inferred from homology"/>
<dbReference type="OrthoDB" id="1421013at2759"/>